<evidence type="ECO:0000313" key="2">
    <source>
        <dbReference type="EMBL" id="CAD0091907.1"/>
    </source>
</evidence>
<gene>
    <name evidence="2" type="ORF">AWRI4233_LOCUS3546</name>
</gene>
<dbReference type="AlphaFoldDB" id="A0A9N8JUP6"/>
<evidence type="ECO:0000313" key="3">
    <source>
        <dbReference type="Proteomes" id="UP000714618"/>
    </source>
</evidence>
<evidence type="ECO:0000256" key="1">
    <source>
        <dbReference type="SAM" id="MobiDB-lite"/>
    </source>
</evidence>
<sequence>MSTVPKLIEELREGPPKGSPFSVAMRGSQVPGRSSIYRNWKFQDALLTTLDPKITTIHDMFQESGQ</sequence>
<comment type="caution">
    <text evidence="2">The sequence shown here is derived from an EMBL/GenBank/DDBJ whole genome shotgun (WGS) entry which is preliminary data.</text>
</comment>
<reference evidence="2" key="1">
    <citation type="submission" date="2020-06" db="EMBL/GenBank/DDBJ databases">
        <authorList>
            <person name="Onetto C."/>
        </authorList>
    </citation>
    <scope>NUCLEOTIDE SEQUENCE</scope>
</reference>
<accession>A0A9N8JUP6</accession>
<dbReference type="OrthoDB" id="1700726at2759"/>
<organism evidence="2 3">
    <name type="scientific">Aureobasidium mustum</name>
    <dbReference type="NCBI Taxonomy" id="2773714"/>
    <lineage>
        <taxon>Eukaryota</taxon>
        <taxon>Fungi</taxon>
        <taxon>Dikarya</taxon>
        <taxon>Ascomycota</taxon>
        <taxon>Pezizomycotina</taxon>
        <taxon>Dothideomycetes</taxon>
        <taxon>Dothideomycetidae</taxon>
        <taxon>Dothideales</taxon>
        <taxon>Saccotheciaceae</taxon>
        <taxon>Aureobasidium</taxon>
    </lineage>
</organism>
<proteinExistence type="predicted"/>
<feature type="region of interest" description="Disordered" evidence="1">
    <location>
        <begin position="1"/>
        <end position="26"/>
    </location>
</feature>
<name>A0A9N8JUP6_9PEZI</name>
<keyword evidence="3" id="KW-1185">Reference proteome</keyword>
<protein>
    <submittedName>
        <fullName evidence="2">Uncharacterized protein</fullName>
    </submittedName>
</protein>
<dbReference type="EMBL" id="CAIJEO010000004">
    <property type="protein sequence ID" value="CAD0091907.1"/>
    <property type="molecule type" value="Genomic_DNA"/>
</dbReference>
<dbReference type="Proteomes" id="UP000714618">
    <property type="component" value="Unassembled WGS sequence"/>
</dbReference>